<dbReference type="InterPro" id="IPR012786">
    <property type="entry name" value="Protocat_dOase_a"/>
</dbReference>
<feature type="domain" description="Intradiol ring-cleavage dioxygenases" evidence="4">
    <location>
        <begin position="29"/>
        <end position="104"/>
    </location>
</feature>
<evidence type="ECO:0000313" key="6">
    <source>
        <dbReference type="Proteomes" id="UP000244978"/>
    </source>
</evidence>
<evidence type="ECO:0000259" key="4">
    <source>
        <dbReference type="Pfam" id="PF00775"/>
    </source>
</evidence>
<dbReference type="InterPro" id="IPR000627">
    <property type="entry name" value="Intradiol_dOase_C"/>
</dbReference>
<evidence type="ECO:0000256" key="2">
    <source>
        <dbReference type="ARBA" id="ARBA00022964"/>
    </source>
</evidence>
<reference evidence="6" key="1">
    <citation type="submission" date="2018-04" db="EMBL/GenBank/DDBJ databases">
        <authorList>
            <person name="Liu S."/>
            <person name="Wang Z."/>
            <person name="Li J."/>
        </authorList>
    </citation>
    <scope>NUCLEOTIDE SEQUENCE [LARGE SCALE GENOMIC DNA]</scope>
    <source>
        <strain evidence="6">S1194</strain>
    </source>
</reference>
<dbReference type="PANTHER" id="PTHR33711:SF9">
    <property type="entry name" value="PROTOCATECHUATE 3,4-DIOXYGENASE ALPHA CHAIN"/>
    <property type="match status" value="1"/>
</dbReference>
<dbReference type="AlphaFoldDB" id="A0A2U1SXG5"/>
<accession>A0A2U1SXG5</accession>
<gene>
    <name evidence="5" type="primary">pcaG</name>
    <name evidence="5" type="ORF">DF220_12780</name>
</gene>
<evidence type="ECO:0000256" key="1">
    <source>
        <dbReference type="ARBA" id="ARBA00007825"/>
    </source>
</evidence>
<dbReference type="PANTHER" id="PTHR33711">
    <property type="entry name" value="DIOXYGENASE, PUTATIVE (AFU_ORTHOLOGUE AFUA_2G02910)-RELATED"/>
    <property type="match status" value="1"/>
</dbReference>
<dbReference type="GO" id="GO:0018578">
    <property type="term" value="F:protocatechuate 3,4-dioxygenase activity"/>
    <property type="evidence" value="ECO:0007669"/>
    <property type="project" value="InterPro"/>
</dbReference>
<dbReference type="GO" id="GO:0008199">
    <property type="term" value="F:ferric iron binding"/>
    <property type="evidence" value="ECO:0007669"/>
    <property type="project" value="InterPro"/>
</dbReference>
<comment type="caution">
    <text evidence="5">The sequence shown here is derived from an EMBL/GenBank/DDBJ whole genome shotgun (WGS) entry which is preliminary data.</text>
</comment>
<comment type="similarity">
    <text evidence="1">Belongs to the intradiol ring-cleavage dioxygenase family.</text>
</comment>
<dbReference type="InterPro" id="IPR015889">
    <property type="entry name" value="Intradiol_dOase_core"/>
</dbReference>
<proteinExistence type="inferred from homology"/>
<dbReference type="Gene3D" id="2.60.130.10">
    <property type="entry name" value="Aromatic compound dioxygenase"/>
    <property type="match status" value="1"/>
</dbReference>
<keyword evidence="2 5" id="KW-0223">Dioxygenase</keyword>
<organism evidence="5 6">
    <name type="scientific">Homoserinimonas hongtaonis</name>
    <dbReference type="NCBI Taxonomy" id="2079791"/>
    <lineage>
        <taxon>Bacteria</taxon>
        <taxon>Bacillati</taxon>
        <taxon>Actinomycetota</taxon>
        <taxon>Actinomycetes</taxon>
        <taxon>Micrococcales</taxon>
        <taxon>Microbacteriaceae</taxon>
        <taxon>Homoserinimonas</taxon>
    </lineage>
</organism>
<dbReference type="RefSeq" id="WP_108998438.1">
    <property type="nucleotide sequence ID" value="NZ_QEEX01000002.1"/>
</dbReference>
<dbReference type="Proteomes" id="UP000244978">
    <property type="component" value="Unassembled WGS sequence"/>
</dbReference>
<name>A0A2U1SXG5_9MICO</name>
<dbReference type="NCBIfam" id="TIGR02423">
    <property type="entry name" value="protocat_alph"/>
    <property type="match status" value="1"/>
</dbReference>
<dbReference type="EMBL" id="QEEX01000002">
    <property type="protein sequence ID" value="PWB96233.1"/>
    <property type="molecule type" value="Genomic_DNA"/>
</dbReference>
<dbReference type="Pfam" id="PF00775">
    <property type="entry name" value="Dioxygenase_C"/>
    <property type="match status" value="1"/>
</dbReference>
<keyword evidence="3" id="KW-0560">Oxidoreductase</keyword>
<sequence length="186" mass="20242">MTKLAPTPGQTVGPFFGYALPFEGGERLVDRTHPGAVRFYGHLFDGQGNPIPDALIELWQADENGAVPTAEGSLRRDGYSFTGFGRTSVDDNGLFSFTTVEPGATAEGALPFFMVTVFARGLLDRVFTRAYLPEASGSIADDAFLASLGDRAGTLMTTRDEQGNIRFDIHMQGDNETVFIEHRQKD</sequence>
<evidence type="ECO:0000313" key="5">
    <source>
        <dbReference type="EMBL" id="PWB96233.1"/>
    </source>
</evidence>
<dbReference type="InterPro" id="IPR050770">
    <property type="entry name" value="Intradiol_RC_Dioxygenase"/>
</dbReference>
<dbReference type="SUPFAM" id="SSF49482">
    <property type="entry name" value="Aromatic compound dioxygenase"/>
    <property type="match status" value="1"/>
</dbReference>
<protein>
    <submittedName>
        <fullName evidence="5">Protocatechuate 3,4-dioxygenase subunit alpha</fullName>
    </submittedName>
</protein>
<evidence type="ECO:0000256" key="3">
    <source>
        <dbReference type="ARBA" id="ARBA00023002"/>
    </source>
</evidence>
<keyword evidence="6" id="KW-1185">Reference proteome</keyword>